<name>A0A8X8XY45_SALSN</name>
<dbReference type="InterPro" id="IPR000253">
    <property type="entry name" value="FHA_dom"/>
</dbReference>
<organism evidence="3">
    <name type="scientific">Salvia splendens</name>
    <name type="common">Scarlet sage</name>
    <dbReference type="NCBI Taxonomy" id="180675"/>
    <lineage>
        <taxon>Eukaryota</taxon>
        <taxon>Viridiplantae</taxon>
        <taxon>Streptophyta</taxon>
        <taxon>Embryophyta</taxon>
        <taxon>Tracheophyta</taxon>
        <taxon>Spermatophyta</taxon>
        <taxon>Magnoliopsida</taxon>
        <taxon>eudicotyledons</taxon>
        <taxon>Gunneridae</taxon>
        <taxon>Pentapetalae</taxon>
        <taxon>asterids</taxon>
        <taxon>lamiids</taxon>
        <taxon>Lamiales</taxon>
        <taxon>Lamiaceae</taxon>
        <taxon>Nepetoideae</taxon>
        <taxon>Mentheae</taxon>
        <taxon>Salviinae</taxon>
        <taxon>Salvia</taxon>
        <taxon>Salvia subgen. Calosphace</taxon>
        <taxon>core Calosphace</taxon>
    </lineage>
</organism>
<reference evidence="3" key="1">
    <citation type="submission" date="2018-01" db="EMBL/GenBank/DDBJ databases">
        <authorList>
            <person name="Mao J.F."/>
        </authorList>
    </citation>
    <scope>NUCLEOTIDE SEQUENCE</scope>
    <source>
        <strain evidence="3">Huo1</strain>
        <tissue evidence="3">Leaf</tissue>
    </source>
</reference>
<sequence>MPPRRSASASAAAREGATLKLIVDKGPLSGNTSEFRPGTAVKIGRLVRGNTLAIKDSGISSKHLLIQAEEAPDPDGRRWTVSDLDSSNGSFLNGAQLEPFESAVLSHGDVIKIGEETSIRVEILSGEDNEVVSEVRRNTRRRVREQVVDLGVIDEFAELGLQNNVDEVKIEVEVNQGRNANTRTTRNSTRSKNLAQDLNVEEDKGVSARRTRSSARNVNLAKVLNVEEDNDLGPSEIKGSRGVSTRKKRREDNVEETVVDSSLIEGKKATRGGGRGRKKLIVETICEETENEEANRESEKKNNRSDIAADEVRNSGMEECVAAGATASSVLNVEEDNDLGPSEIKGLRGVSTRRKRREDNVEETVVDSSLIEGKKATRGRGRGRNKLVVETICEETENEEAKQEKENRSDIAADEVRSAGVEECVAGGATTSKGEMVADLSKMTLGEWLDFVAVYEPQQIIAETEEMLAEMRRKAERCHEFMLQQKKAQGLNAVSR</sequence>
<keyword evidence="4" id="KW-1185">Reference proteome</keyword>
<feature type="domain" description="FHA" evidence="2">
    <location>
        <begin position="41"/>
        <end position="97"/>
    </location>
</feature>
<dbReference type="SMART" id="SM00240">
    <property type="entry name" value="FHA"/>
    <property type="match status" value="1"/>
</dbReference>
<evidence type="ECO:0000313" key="4">
    <source>
        <dbReference type="Proteomes" id="UP000298416"/>
    </source>
</evidence>
<evidence type="ECO:0000313" key="3">
    <source>
        <dbReference type="EMBL" id="KAG6420078.1"/>
    </source>
</evidence>
<dbReference type="SUPFAM" id="SSF49879">
    <property type="entry name" value="SMAD/FHA domain"/>
    <property type="match status" value="1"/>
</dbReference>
<evidence type="ECO:0000259" key="2">
    <source>
        <dbReference type="PROSITE" id="PS50006"/>
    </source>
</evidence>
<reference evidence="3" key="2">
    <citation type="submission" date="2020-08" db="EMBL/GenBank/DDBJ databases">
        <title>Plant Genome Project.</title>
        <authorList>
            <person name="Zhang R.-G."/>
        </authorList>
    </citation>
    <scope>NUCLEOTIDE SEQUENCE</scope>
    <source>
        <strain evidence="3">Huo1</strain>
        <tissue evidence="3">Leaf</tissue>
    </source>
</reference>
<dbReference type="Gene3D" id="2.60.200.20">
    <property type="match status" value="1"/>
</dbReference>
<proteinExistence type="predicted"/>
<dbReference type="EMBL" id="PNBA02000006">
    <property type="protein sequence ID" value="KAG6420078.1"/>
    <property type="molecule type" value="Genomic_DNA"/>
</dbReference>
<dbReference type="OrthoDB" id="687730at2759"/>
<dbReference type="InterPro" id="IPR050923">
    <property type="entry name" value="Cell_Proc_Reg/RNA_Proc"/>
</dbReference>
<feature type="region of interest" description="Disordered" evidence="1">
    <location>
        <begin position="288"/>
        <end position="309"/>
    </location>
</feature>
<accession>A0A8X8XY45</accession>
<dbReference type="Proteomes" id="UP000298416">
    <property type="component" value="Unassembled WGS sequence"/>
</dbReference>
<dbReference type="PROSITE" id="PS50006">
    <property type="entry name" value="FHA_DOMAIN"/>
    <property type="match status" value="1"/>
</dbReference>
<gene>
    <name evidence="3" type="ORF">SASPL_116593</name>
</gene>
<feature type="region of interest" description="Disordered" evidence="1">
    <location>
        <begin position="233"/>
        <end position="254"/>
    </location>
</feature>
<protein>
    <recommendedName>
        <fullName evidence="2">FHA domain-containing protein</fullName>
    </recommendedName>
</protein>
<evidence type="ECO:0000256" key="1">
    <source>
        <dbReference type="SAM" id="MobiDB-lite"/>
    </source>
</evidence>
<dbReference type="AlphaFoldDB" id="A0A8X8XY45"/>
<dbReference type="InterPro" id="IPR008984">
    <property type="entry name" value="SMAD_FHA_dom_sf"/>
</dbReference>
<dbReference type="PANTHER" id="PTHR23308">
    <property type="entry name" value="NUCLEAR INHIBITOR OF PROTEIN PHOSPHATASE-1"/>
    <property type="match status" value="1"/>
</dbReference>
<dbReference type="Pfam" id="PF00498">
    <property type="entry name" value="FHA"/>
    <property type="match status" value="1"/>
</dbReference>
<feature type="compositionally biased region" description="Basic and acidic residues" evidence="1">
    <location>
        <begin position="293"/>
        <end position="304"/>
    </location>
</feature>
<comment type="caution">
    <text evidence="3">The sequence shown here is derived from an EMBL/GenBank/DDBJ whole genome shotgun (WGS) entry which is preliminary data.</text>
</comment>